<dbReference type="AlphaFoldDB" id="A0A4Q1HLE4"/>
<keyword evidence="1" id="KW-0732">Signal</keyword>
<feature type="chain" id="PRO_5020643122" description="DUF4148 domain-containing protein" evidence="1">
    <location>
        <begin position="37"/>
        <end position="123"/>
    </location>
</feature>
<protein>
    <recommendedName>
        <fullName evidence="4">DUF4148 domain-containing protein</fullName>
    </recommendedName>
</protein>
<accession>A0A4Q1HLE4</accession>
<sequence length="123" mass="12674">MSRPGLLPTSRTRRTAMKTIATSLIISFALIGAAQAGTPRGDVDNVPFQGTYGQAGSSVSRAQVQAELQQAKAEGLVVRGDLDNAPFTAQAESTVSRAQVAAEVAKTPGATAFGDLNNVPFQG</sequence>
<comment type="caution">
    <text evidence="2">The sequence shown here is derived from an EMBL/GenBank/DDBJ whole genome shotgun (WGS) entry which is preliminary data.</text>
</comment>
<organism evidence="2 3">
    <name type="scientific">Achromobacter aloeverae</name>
    <dbReference type="NCBI Taxonomy" id="1750518"/>
    <lineage>
        <taxon>Bacteria</taxon>
        <taxon>Pseudomonadati</taxon>
        <taxon>Pseudomonadota</taxon>
        <taxon>Betaproteobacteria</taxon>
        <taxon>Burkholderiales</taxon>
        <taxon>Alcaligenaceae</taxon>
        <taxon>Achromobacter</taxon>
    </lineage>
</organism>
<dbReference type="Pfam" id="PF13663">
    <property type="entry name" value="DUF4148"/>
    <property type="match status" value="1"/>
</dbReference>
<dbReference type="EMBL" id="PYAL01000002">
    <property type="protein sequence ID" value="RXN91158.1"/>
    <property type="molecule type" value="Genomic_DNA"/>
</dbReference>
<dbReference type="Proteomes" id="UP000290849">
    <property type="component" value="Unassembled WGS sequence"/>
</dbReference>
<proteinExistence type="predicted"/>
<feature type="signal peptide" evidence="1">
    <location>
        <begin position="1"/>
        <end position="36"/>
    </location>
</feature>
<evidence type="ECO:0008006" key="4">
    <source>
        <dbReference type="Google" id="ProtNLM"/>
    </source>
</evidence>
<name>A0A4Q1HLE4_9BURK</name>
<keyword evidence="3" id="KW-1185">Reference proteome</keyword>
<gene>
    <name evidence="2" type="ORF">C7R54_08185</name>
</gene>
<evidence type="ECO:0000313" key="3">
    <source>
        <dbReference type="Proteomes" id="UP000290849"/>
    </source>
</evidence>
<evidence type="ECO:0000256" key="1">
    <source>
        <dbReference type="SAM" id="SignalP"/>
    </source>
</evidence>
<reference evidence="2 3" key="1">
    <citation type="journal article" date="2017" name="Int. J. Syst. Evol. Microbiol.">
        <title>Achromobacter aloeverae sp. nov., isolated from the root of Aloe vera (L.) Burm.f.</title>
        <authorList>
            <person name="Kuncharoen N."/>
            <person name="Muramatsu Y."/>
            <person name="Shibata C."/>
            <person name="Kamakura Y."/>
            <person name="Nakagawa Y."/>
            <person name="Tanasupawat S."/>
        </authorList>
    </citation>
    <scope>NUCLEOTIDE SEQUENCE [LARGE SCALE GENOMIC DNA]</scope>
    <source>
        <strain evidence="2 3">AVA-1</strain>
    </source>
</reference>
<dbReference type="InterPro" id="IPR025421">
    <property type="entry name" value="DUF4148"/>
</dbReference>
<evidence type="ECO:0000313" key="2">
    <source>
        <dbReference type="EMBL" id="RXN91158.1"/>
    </source>
</evidence>